<keyword evidence="1" id="KW-1133">Transmembrane helix</keyword>
<dbReference type="AlphaFoldDB" id="A0A1I7XQ49"/>
<keyword evidence="1" id="KW-0472">Membrane</keyword>
<proteinExistence type="predicted"/>
<evidence type="ECO:0000256" key="1">
    <source>
        <dbReference type="SAM" id="Phobius"/>
    </source>
</evidence>
<name>A0A1I7XQ49_HETBA</name>
<keyword evidence="1" id="KW-0812">Transmembrane</keyword>
<evidence type="ECO:0000313" key="3">
    <source>
        <dbReference type="WBParaSite" id="Hba_19469"/>
    </source>
</evidence>
<keyword evidence="2" id="KW-1185">Reference proteome</keyword>
<reference evidence="3" key="1">
    <citation type="submission" date="2016-11" db="UniProtKB">
        <authorList>
            <consortium name="WormBaseParasite"/>
        </authorList>
    </citation>
    <scope>IDENTIFICATION</scope>
</reference>
<dbReference type="WBParaSite" id="Hba_19469">
    <property type="protein sequence ID" value="Hba_19469"/>
    <property type="gene ID" value="Hba_19469"/>
</dbReference>
<accession>A0A1I7XQ49</accession>
<protein>
    <submittedName>
        <fullName evidence="3">FABP domain-containing protein</fullName>
    </submittedName>
</protein>
<organism evidence="2 3">
    <name type="scientific">Heterorhabditis bacteriophora</name>
    <name type="common">Entomopathogenic nematode worm</name>
    <dbReference type="NCBI Taxonomy" id="37862"/>
    <lineage>
        <taxon>Eukaryota</taxon>
        <taxon>Metazoa</taxon>
        <taxon>Ecdysozoa</taxon>
        <taxon>Nematoda</taxon>
        <taxon>Chromadorea</taxon>
        <taxon>Rhabditida</taxon>
        <taxon>Rhabditina</taxon>
        <taxon>Rhabditomorpha</taxon>
        <taxon>Strongyloidea</taxon>
        <taxon>Heterorhabditidae</taxon>
        <taxon>Heterorhabditis</taxon>
    </lineage>
</organism>
<dbReference type="Proteomes" id="UP000095283">
    <property type="component" value="Unplaced"/>
</dbReference>
<evidence type="ECO:0000313" key="2">
    <source>
        <dbReference type="Proteomes" id="UP000095283"/>
    </source>
</evidence>
<sequence>MTNQRVFVFQGSVTLFHDRVKHYSEEFLSCYVSLVTNKLFNTFVILLWLTFLAVCALVGHYSDAYQSHPKKVIFQGFFITRGAWGPESTNYFLRDFVEYEKTMRELEAEGEEVKEGPVIPEFNVTVFSDDGIYLDLIDNMPTDTWQVKYISYISIASPTSTYRLGFPKYCLTIPSKRVLSKLYASKCNMFSVVNI</sequence>
<feature type="transmembrane region" description="Helical" evidence="1">
    <location>
        <begin position="39"/>
        <end position="61"/>
    </location>
</feature>